<dbReference type="CDD" id="cd16917">
    <property type="entry name" value="HATPase_UhpB-NarQ-NarX-like"/>
    <property type="match status" value="1"/>
</dbReference>
<keyword evidence="4 9" id="KW-0812">Transmembrane</keyword>
<feature type="transmembrane region" description="Helical" evidence="9">
    <location>
        <begin position="46"/>
        <end position="68"/>
    </location>
</feature>
<dbReference type="STRING" id="1848.SAMN05443637_12228"/>
<dbReference type="AlphaFoldDB" id="A0A1M6Z1M3"/>
<dbReference type="GO" id="GO:0016301">
    <property type="term" value="F:kinase activity"/>
    <property type="evidence" value="ECO:0007669"/>
    <property type="project" value="UniProtKB-KW"/>
</dbReference>
<evidence type="ECO:0000313" key="12">
    <source>
        <dbReference type="Proteomes" id="UP000184363"/>
    </source>
</evidence>
<dbReference type="PANTHER" id="PTHR24421:SF37">
    <property type="entry name" value="SENSOR HISTIDINE KINASE NARS"/>
    <property type="match status" value="1"/>
</dbReference>
<keyword evidence="12" id="KW-1185">Reference proteome</keyword>
<evidence type="ECO:0000313" key="11">
    <source>
        <dbReference type="EMBL" id="SHL24265.1"/>
    </source>
</evidence>
<dbReference type="GO" id="GO:0000160">
    <property type="term" value="P:phosphorelay signal transduction system"/>
    <property type="evidence" value="ECO:0007669"/>
    <property type="project" value="UniProtKB-KW"/>
</dbReference>
<evidence type="ECO:0000259" key="10">
    <source>
        <dbReference type="SMART" id="SM00387"/>
    </source>
</evidence>
<evidence type="ECO:0000256" key="8">
    <source>
        <dbReference type="ARBA" id="ARBA00023136"/>
    </source>
</evidence>
<proteinExistence type="predicted"/>
<keyword evidence="3" id="KW-0808">Transferase</keyword>
<feature type="transmembrane region" description="Helical" evidence="9">
    <location>
        <begin position="129"/>
        <end position="147"/>
    </location>
</feature>
<accession>A0A1M6Z1M3</accession>
<dbReference type="Pfam" id="PF02518">
    <property type="entry name" value="HATPase_c"/>
    <property type="match status" value="1"/>
</dbReference>
<evidence type="ECO:0000256" key="6">
    <source>
        <dbReference type="ARBA" id="ARBA00022989"/>
    </source>
</evidence>
<keyword evidence="7" id="KW-0902">Two-component regulatory system</keyword>
<dbReference type="PANTHER" id="PTHR24421">
    <property type="entry name" value="NITRATE/NITRITE SENSOR PROTEIN NARX-RELATED"/>
    <property type="match status" value="1"/>
</dbReference>
<evidence type="ECO:0000256" key="7">
    <source>
        <dbReference type="ARBA" id="ARBA00023012"/>
    </source>
</evidence>
<dbReference type="EMBL" id="FRAP01000022">
    <property type="protein sequence ID" value="SHL24265.1"/>
    <property type="molecule type" value="Genomic_DNA"/>
</dbReference>
<dbReference type="InterPro" id="IPR036890">
    <property type="entry name" value="HATPase_C_sf"/>
</dbReference>
<reference evidence="11 12" key="1">
    <citation type="submission" date="2016-11" db="EMBL/GenBank/DDBJ databases">
        <authorList>
            <person name="Jaros S."/>
            <person name="Januszkiewicz K."/>
            <person name="Wedrychowicz H."/>
        </authorList>
    </citation>
    <scope>NUCLEOTIDE SEQUENCE [LARGE SCALE GENOMIC DNA]</scope>
    <source>
        <strain evidence="11 12">DSM 43832</strain>
    </source>
</reference>
<gene>
    <name evidence="11" type="ORF">SAMN05443637_12228</name>
</gene>
<evidence type="ECO:0000256" key="3">
    <source>
        <dbReference type="ARBA" id="ARBA00022679"/>
    </source>
</evidence>
<dbReference type="SMART" id="SM00387">
    <property type="entry name" value="HATPase_c"/>
    <property type="match status" value="1"/>
</dbReference>
<evidence type="ECO:0000256" key="2">
    <source>
        <dbReference type="ARBA" id="ARBA00022475"/>
    </source>
</evidence>
<dbReference type="Proteomes" id="UP000184363">
    <property type="component" value="Unassembled WGS sequence"/>
</dbReference>
<protein>
    <submittedName>
        <fullName evidence="11">Two-component system, NarL family, sensor kinase</fullName>
    </submittedName>
</protein>
<feature type="transmembrane region" description="Helical" evidence="9">
    <location>
        <begin position="80"/>
        <end position="99"/>
    </location>
</feature>
<comment type="subcellular location">
    <subcellularLocation>
        <location evidence="1">Cell membrane</location>
        <topology evidence="1">Multi-pass membrane protein</topology>
    </subcellularLocation>
</comment>
<evidence type="ECO:0000256" key="5">
    <source>
        <dbReference type="ARBA" id="ARBA00022777"/>
    </source>
</evidence>
<keyword evidence="6 9" id="KW-1133">Transmembrane helix</keyword>
<feature type="domain" description="Histidine kinase/HSP90-like ATPase" evidence="10">
    <location>
        <begin position="305"/>
        <end position="402"/>
    </location>
</feature>
<sequence>MTRADPQLQATVLEHARRGVQLQIVLRALLLLFFAATVFAVPPGRGLLACAIVVAAYAVWVVAFTVWFRGGGTTAVRFAWLALFVDLAVLTTLALLTDLLAPESWTGSVLAAAFGLIPVLAATQLAPGVCAAVVGPTVLLSFVAGVITQEANAEPWSSLLLRHVLLAGVGAGCVGLSRIQRSRVTTIAGLLRDRARLVDELSDLETRERRDLAESLHDGALQYVLAARQDAEDARDTGDPAAFDRLDEALATSSKLLRSTVSQLHPAVLERAGLAAALQDLATTTGSRAGFTANVEVRDWPERSPVDALVYRTARELITNVAKHARASTLDVVLDGTGDPLRLTVTDGGVGIPDGAADHSLAEGHIGLPSHAVRVEAAGGRLTVQRGPAGGTVAILEVPRPA</sequence>
<feature type="transmembrane region" description="Helical" evidence="9">
    <location>
        <begin position="20"/>
        <end position="40"/>
    </location>
</feature>
<dbReference type="RefSeq" id="WP_200804093.1">
    <property type="nucleotide sequence ID" value="NZ_FRAP01000022.1"/>
</dbReference>
<organism evidence="11 12">
    <name type="scientific">Pseudonocardia thermophila</name>
    <dbReference type="NCBI Taxonomy" id="1848"/>
    <lineage>
        <taxon>Bacteria</taxon>
        <taxon>Bacillati</taxon>
        <taxon>Actinomycetota</taxon>
        <taxon>Actinomycetes</taxon>
        <taxon>Pseudonocardiales</taxon>
        <taxon>Pseudonocardiaceae</taxon>
        <taxon>Pseudonocardia</taxon>
    </lineage>
</organism>
<evidence type="ECO:0000256" key="4">
    <source>
        <dbReference type="ARBA" id="ARBA00022692"/>
    </source>
</evidence>
<dbReference type="SUPFAM" id="SSF55874">
    <property type="entry name" value="ATPase domain of HSP90 chaperone/DNA topoisomerase II/histidine kinase"/>
    <property type="match status" value="1"/>
</dbReference>
<feature type="transmembrane region" description="Helical" evidence="9">
    <location>
        <begin position="159"/>
        <end position="177"/>
    </location>
</feature>
<evidence type="ECO:0000256" key="1">
    <source>
        <dbReference type="ARBA" id="ARBA00004651"/>
    </source>
</evidence>
<dbReference type="InterPro" id="IPR003594">
    <property type="entry name" value="HATPase_dom"/>
</dbReference>
<keyword evidence="2" id="KW-1003">Cell membrane</keyword>
<keyword evidence="5 11" id="KW-0418">Kinase</keyword>
<dbReference type="GO" id="GO:0005886">
    <property type="term" value="C:plasma membrane"/>
    <property type="evidence" value="ECO:0007669"/>
    <property type="project" value="UniProtKB-SubCell"/>
</dbReference>
<dbReference type="Gene3D" id="3.30.565.10">
    <property type="entry name" value="Histidine kinase-like ATPase, C-terminal domain"/>
    <property type="match status" value="1"/>
</dbReference>
<dbReference type="InterPro" id="IPR050482">
    <property type="entry name" value="Sensor_HK_TwoCompSys"/>
</dbReference>
<keyword evidence="8 9" id="KW-0472">Membrane</keyword>
<name>A0A1M6Z1M3_PSETH</name>
<evidence type="ECO:0000256" key="9">
    <source>
        <dbReference type="SAM" id="Phobius"/>
    </source>
</evidence>